<dbReference type="EMBL" id="JAXOFX010000004">
    <property type="protein sequence ID" value="MDZ5471685.1"/>
    <property type="molecule type" value="Genomic_DNA"/>
</dbReference>
<keyword evidence="2 6" id="KW-0597">Phosphoprotein</keyword>
<dbReference type="InterPro" id="IPR000792">
    <property type="entry name" value="Tscrpt_reg_LuxR_C"/>
</dbReference>
<dbReference type="SMART" id="SM00448">
    <property type="entry name" value="REC"/>
    <property type="match status" value="1"/>
</dbReference>
<dbReference type="PROSITE" id="PS50043">
    <property type="entry name" value="HTH_LUXR_2"/>
    <property type="match status" value="1"/>
</dbReference>
<evidence type="ECO:0000256" key="6">
    <source>
        <dbReference type="PROSITE-ProRule" id="PRU00169"/>
    </source>
</evidence>
<evidence type="ECO:0000313" key="10">
    <source>
        <dbReference type="Proteomes" id="UP001290455"/>
    </source>
</evidence>
<evidence type="ECO:0000256" key="1">
    <source>
        <dbReference type="ARBA" id="ARBA00004496"/>
    </source>
</evidence>
<dbReference type="Pfam" id="PF00072">
    <property type="entry name" value="Response_reg"/>
    <property type="match status" value="1"/>
</dbReference>
<dbReference type="PANTHER" id="PTHR43214">
    <property type="entry name" value="TWO-COMPONENT RESPONSE REGULATOR"/>
    <property type="match status" value="1"/>
</dbReference>
<evidence type="ECO:0000256" key="4">
    <source>
        <dbReference type="ARBA" id="ARBA00023125"/>
    </source>
</evidence>
<keyword evidence="5" id="KW-0804">Transcription</keyword>
<dbReference type="Proteomes" id="UP001290455">
    <property type="component" value="Unassembled WGS sequence"/>
</dbReference>
<feature type="modified residue" description="4-aspartylphosphate" evidence="6">
    <location>
        <position position="56"/>
    </location>
</feature>
<dbReference type="Gene3D" id="3.40.50.2300">
    <property type="match status" value="1"/>
</dbReference>
<feature type="domain" description="HTH luxR-type" evidence="7">
    <location>
        <begin position="148"/>
        <end position="213"/>
    </location>
</feature>
<evidence type="ECO:0000256" key="2">
    <source>
        <dbReference type="ARBA" id="ARBA00022553"/>
    </source>
</evidence>
<keyword evidence="3" id="KW-0805">Transcription regulation</keyword>
<evidence type="ECO:0000313" key="9">
    <source>
        <dbReference type="EMBL" id="MDZ5471685.1"/>
    </source>
</evidence>
<sequence>MERIKIMITEDQDLIRTSLQIVLNIEPDMEVVSVAENGERAFNLCDDEIPDIILMDINMPVMNGIEATKRIKEKFPQIKIIILTTFQEMEYVIDALQAGAEGYLLKAIDTKDLTAGIRVVANGGTLITKDVAKVLFAEHIQKEEYGKHDENKINLSKRELQVLKCIANGLTNQQISDKLYLSIGTIKNYVSNLYIKLDVSNRNEAIRKIQQDKLL</sequence>
<dbReference type="SMART" id="SM00421">
    <property type="entry name" value="HTH_LUXR"/>
    <property type="match status" value="1"/>
</dbReference>
<name>A0ABU5IX21_9BACI</name>
<dbReference type="RefSeq" id="WP_322445989.1">
    <property type="nucleotide sequence ID" value="NZ_JAXOFX010000004.1"/>
</dbReference>
<reference evidence="9 10" key="1">
    <citation type="submission" date="2023-11" db="EMBL/GenBank/DDBJ databases">
        <title>Bacillus jintuensis, isolated from a mudflat on the Beibu Gulf coast.</title>
        <authorList>
            <person name="Li M."/>
        </authorList>
    </citation>
    <scope>NUCLEOTIDE SEQUENCE [LARGE SCALE GENOMIC DNA]</scope>
    <source>
        <strain evidence="9 10">31A1R</strain>
    </source>
</reference>
<dbReference type="InterPro" id="IPR016032">
    <property type="entry name" value="Sig_transdc_resp-reg_C-effctor"/>
</dbReference>
<evidence type="ECO:0000259" key="7">
    <source>
        <dbReference type="PROSITE" id="PS50043"/>
    </source>
</evidence>
<comment type="caution">
    <text evidence="9">The sequence shown here is derived from an EMBL/GenBank/DDBJ whole genome shotgun (WGS) entry which is preliminary data.</text>
</comment>
<accession>A0ABU5IX21</accession>
<dbReference type="CDD" id="cd06170">
    <property type="entry name" value="LuxR_C_like"/>
    <property type="match status" value="1"/>
</dbReference>
<dbReference type="Pfam" id="PF00196">
    <property type="entry name" value="GerE"/>
    <property type="match status" value="1"/>
</dbReference>
<dbReference type="InterPro" id="IPR011006">
    <property type="entry name" value="CheY-like_superfamily"/>
</dbReference>
<gene>
    <name evidence="9" type="ORF">SM124_07995</name>
</gene>
<dbReference type="InterPro" id="IPR058245">
    <property type="entry name" value="NreC/VraR/RcsB-like_REC"/>
</dbReference>
<protein>
    <submittedName>
        <fullName evidence="9">Response regulator transcription factor</fullName>
    </submittedName>
</protein>
<evidence type="ECO:0000259" key="8">
    <source>
        <dbReference type="PROSITE" id="PS50110"/>
    </source>
</evidence>
<dbReference type="PROSITE" id="PS00622">
    <property type="entry name" value="HTH_LUXR_1"/>
    <property type="match status" value="1"/>
</dbReference>
<dbReference type="SUPFAM" id="SSF52172">
    <property type="entry name" value="CheY-like"/>
    <property type="match status" value="1"/>
</dbReference>
<evidence type="ECO:0000256" key="3">
    <source>
        <dbReference type="ARBA" id="ARBA00023015"/>
    </source>
</evidence>
<dbReference type="PROSITE" id="PS50110">
    <property type="entry name" value="RESPONSE_REGULATORY"/>
    <property type="match status" value="1"/>
</dbReference>
<dbReference type="PANTHER" id="PTHR43214:SF24">
    <property type="entry name" value="TRANSCRIPTIONAL REGULATORY PROTEIN NARL-RELATED"/>
    <property type="match status" value="1"/>
</dbReference>
<dbReference type="InterPro" id="IPR001789">
    <property type="entry name" value="Sig_transdc_resp-reg_receiver"/>
</dbReference>
<keyword evidence="10" id="KW-1185">Reference proteome</keyword>
<comment type="subcellular location">
    <subcellularLocation>
        <location evidence="1">Cytoplasm</location>
    </subcellularLocation>
</comment>
<keyword evidence="4" id="KW-0238">DNA-binding</keyword>
<dbReference type="CDD" id="cd17535">
    <property type="entry name" value="REC_NarL-like"/>
    <property type="match status" value="1"/>
</dbReference>
<dbReference type="InterPro" id="IPR039420">
    <property type="entry name" value="WalR-like"/>
</dbReference>
<evidence type="ECO:0000256" key="5">
    <source>
        <dbReference type="ARBA" id="ARBA00023163"/>
    </source>
</evidence>
<dbReference type="PRINTS" id="PR00038">
    <property type="entry name" value="HTHLUXR"/>
</dbReference>
<dbReference type="SUPFAM" id="SSF46894">
    <property type="entry name" value="C-terminal effector domain of the bipartite response regulators"/>
    <property type="match status" value="1"/>
</dbReference>
<feature type="domain" description="Response regulatory" evidence="8">
    <location>
        <begin position="5"/>
        <end position="121"/>
    </location>
</feature>
<organism evidence="9 10">
    <name type="scientific">Robertmurraya mangrovi</name>
    <dbReference type="NCBI Taxonomy" id="3098077"/>
    <lineage>
        <taxon>Bacteria</taxon>
        <taxon>Bacillati</taxon>
        <taxon>Bacillota</taxon>
        <taxon>Bacilli</taxon>
        <taxon>Bacillales</taxon>
        <taxon>Bacillaceae</taxon>
        <taxon>Robertmurraya</taxon>
    </lineage>
</organism>
<proteinExistence type="predicted"/>